<feature type="compositionally biased region" description="Basic and acidic residues" evidence="1">
    <location>
        <begin position="337"/>
        <end position="346"/>
    </location>
</feature>
<gene>
    <name evidence="2" type="ORF">OH76DRAFT_798359</name>
</gene>
<feature type="region of interest" description="Disordered" evidence="1">
    <location>
        <begin position="295"/>
        <end position="545"/>
    </location>
</feature>
<dbReference type="OrthoDB" id="3357341at2759"/>
<sequence>MSLDQNLYTLNFSQREDDRNVIDLTDSNGVVQYTKRRLPGNEYKIEVYDPLSEGLLATVTAPSATSKHKTLQLYNPDLVVELKYTGTISFKWGFKWEDHDYEWRREECFILRKPDPAVLIAVTKEPPGRLQTRTVQLLDYNLNRFDIADRKGLEIVVLTALMTFQDANESYHTPREGSTPAATPTPTPTPAAVPPAVPPRPEPRQGVERIAEMHAIRTAHGDGEANEIEVWEECSIDDYAQYAERLLNDEAMLFITIRSSSAAQVPKVLRVVEETKRLRHKSGVAEEEELHQYVIYDTEQSTPRKGPKRINLDDPEGKKGKEKDKYTPPVSLTVHLSKIDMPELRPKSTLASSRRPSETGPGAKAPAPAPELSEKERRQIEKERQKAEKEAKKNKKGKGKESTPPPPPPGAPAANKLTKPTAPTSASYLASSYHTPASQTHPYQPSPSPSQLNNPMIYSAPPPPPRARPVSMAFPMPDAHSGRPQSFYGSGPGAYNAYPEPMHVQTPLGSGYQPGYVSSPQNTAPPTSSSGKGPVSALLEMWSKH</sequence>
<feature type="compositionally biased region" description="Pro residues" evidence="1">
    <location>
        <begin position="183"/>
        <end position="200"/>
    </location>
</feature>
<feature type="compositionally biased region" description="Basic and acidic residues" evidence="1">
    <location>
        <begin position="372"/>
        <end position="391"/>
    </location>
</feature>
<evidence type="ECO:0000313" key="3">
    <source>
        <dbReference type="Proteomes" id="UP000256964"/>
    </source>
</evidence>
<dbReference type="EMBL" id="KZ857421">
    <property type="protein sequence ID" value="RDX47176.1"/>
    <property type="molecule type" value="Genomic_DNA"/>
</dbReference>
<feature type="compositionally biased region" description="Polar residues" evidence="1">
    <location>
        <begin position="516"/>
        <end position="531"/>
    </location>
</feature>
<evidence type="ECO:0000313" key="2">
    <source>
        <dbReference type="EMBL" id="RDX47176.1"/>
    </source>
</evidence>
<keyword evidence="3" id="KW-1185">Reference proteome</keyword>
<feature type="compositionally biased region" description="Basic and acidic residues" evidence="1">
    <location>
        <begin position="310"/>
        <end position="326"/>
    </location>
</feature>
<evidence type="ECO:0000256" key="1">
    <source>
        <dbReference type="SAM" id="MobiDB-lite"/>
    </source>
</evidence>
<organism evidence="2 3">
    <name type="scientific">Lentinus brumalis</name>
    <dbReference type="NCBI Taxonomy" id="2498619"/>
    <lineage>
        <taxon>Eukaryota</taxon>
        <taxon>Fungi</taxon>
        <taxon>Dikarya</taxon>
        <taxon>Basidiomycota</taxon>
        <taxon>Agaricomycotina</taxon>
        <taxon>Agaricomycetes</taxon>
        <taxon>Polyporales</taxon>
        <taxon>Polyporaceae</taxon>
        <taxon>Lentinus</taxon>
    </lineage>
</organism>
<feature type="compositionally biased region" description="Polar residues" evidence="1">
    <location>
        <begin position="421"/>
        <end position="437"/>
    </location>
</feature>
<reference evidence="2 3" key="1">
    <citation type="journal article" date="2018" name="Biotechnol. Biofuels">
        <title>Integrative visual omics of the white-rot fungus Polyporus brumalis exposes the biotechnological potential of its oxidative enzymes for delignifying raw plant biomass.</title>
        <authorList>
            <person name="Miyauchi S."/>
            <person name="Rancon A."/>
            <person name="Drula E."/>
            <person name="Hage H."/>
            <person name="Chaduli D."/>
            <person name="Favel A."/>
            <person name="Grisel S."/>
            <person name="Henrissat B."/>
            <person name="Herpoel-Gimbert I."/>
            <person name="Ruiz-Duenas F.J."/>
            <person name="Chevret D."/>
            <person name="Hainaut M."/>
            <person name="Lin J."/>
            <person name="Wang M."/>
            <person name="Pangilinan J."/>
            <person name="Lipzen A."/>
            <person name="Lesage-Meessen L."/>
            <person name="Navarro D."/>
            <person name="Riley R."/>
            <person name="Grigoriev I.V."/>
            <person name="Zhou S."/>
            <person name="Raouche S."/>
            <person name="Rosso M.N."/>
        </authorList>
    </citation>
    <scope>NUCLEOTIDE SEQUENCE [LARGE SCALE GENOMIC DNA]</scope>
    <source>
        <strain evidence="2 3">BRFM 1820</strain>
    </source>
</reference>
<feature type="region of interest" description="Disordered" evidence="1">
    <location>
        <begin position="170"/>
        <end position="204"/>
    </location>
</feature>
<dbReference type="AlphaFoldDB" id="A0A371D3Q0"/>
<proteinExistence type="predicted"/>
<dbReference type="STRING" id="139420.A0A371D3Q0"/>
<accession>A0A371D3Q0</accession>
<dbReference type="Proteomes" id="UP000256964">
    <property type="component" value="Unassembled WGS sequence"/>
</dbReference>
<name>A0A371D3Q0_9APHY</name>
<protein>
    <submittedName>
        <fullName evidence="2">Uncharacterized protein</fullName>
    </submittedName>
</protein>